<reference evidence="2 3" key="1">
    <citation type="submission" date="2017-07" db="EMBL/GenBank/DDBJ databases">
        <title>Paenibacillus herberti R33 genome sequencing and assembly.</title>
        <authorList>
            <person name="Su W."/>
        </authorList>
    </citation>
    <scope>NUCLEOTIDE SEQUENCE [LARGE SCALE GENOMIC DNA]</scope>
    <source>
        <strain evidence="2 3">R33</strain>
    </source>
</reference>
<dbReference type="AlphaFoldDB" id="A0A229P580"/>
<gene>
    <name evidence="2" type="ORF">CGZ75_11590</name>
</gene>
<dbReference type="OrthoDB" id="2620554at2"/>
<comment type="caution">
    <text evidence="2">The sequence shown here is derived from an EMBL/GenBank/DDBJ whole genome shotgun (WGS) entry which is preliminary data.</text>
</comment>
<dbReference type="EMBL" id="NMUQ01000001">
    <property type="protein sequence ID" value="OXM17217.1"/>
    <property type="molecule type" value="Genomic_DNA"/>
</dbReference>
<protein>
    <recommendedName>
        <fullName evidence="4">BclB C-terminal domain-containing protein</fullName>
    </recommendedName>
</protein>
<sequence>MSHDQGTKVTLHSYRPHSEEHCKPCPKPPQRNCIIPFTPLQADIFEGLLDDLIASIQSIFIPPVGPLPNVLKVLQNLFKDIRLTLRDQADLFAATELNITAYEQSDEWSVALIAATQQTLTELYSLSLLACVSSTVKDGWVTTIRLAETNLAGISVGVPPAIEGSVLSFSSGSSTMDLSLDSISGLPNGGVVVGYGFASRTIPVSADSAAAISIVLADSFGGNNYAFSMPRGGTLTAITASFILTGSYFIVGPPITIQAQLCRAPSSVSPYSPFTAIPGASVPLIPSLSGNISILTCQGSLAGLDIPLNPGDRLVVVFTAFTSSNAEADPTAILGSGSASITIGQSADLPPSEDSIIPFASVTPANLIFSSSNPFENGAGVIGYGFTETVPYFSNPILSLDTLFDQFTTAIPNGGTVTSFSAYFGVQSGQTLSGPVSINVSMYLFNASTNMATPLLGTSIQLPVLQPGVYTENSPGVYGIADGLDIQLSPTDRLVLVFIANGGSVLGWASGGVSVGA</sequence>
<dbReference type="RefSeq" id="WP_089524292.1">
    <property type="nucleotide sequence ID" value="NZ_NMUQ01000001.1"/>
</dbReference>
<evidence type="ECO:0000256" key="1">
    <source>
        <dbReference type="SAM" id="MobiDB-lite"/>
    </source>
</evidence>
<accession>A0A229P580</accession>
<evidence type="ECO:0000313" key="2">
    <source>
        <dbReference type="EMBL" id="OXM17217.1"/>
    </source>
</evidence>
<proteinExistence type="predicted"/>
<evidence type="ECO:0008006" key="4">
    <source>
        <dbReference type="Google" id="ProtNLM"/>
    </source>
</evidence>
<name>A0A229P580_9BACL</name>
<feature type="region of interest" description="Disordered" evidence="1">
    <location>
        <begin position="1"/>
        <end position="26"/>
    </location>
</feature>
<evidence type="ECO:0000313" key="3">
    <source>
        <dbReference type="Proteomes" id="UP000215145"/>
    </source>
</evidence>
<dbReference type="Proteomes" id="UP000215145">
    <property type="component" value="Unassembled WGS sequence"/>
</dbReference>
<keyword evidence="3" id="KW-1185">Reference proteome</keyword>
<organism evidence="2 3">
    <name type="scientific">Paenibacillus herberti</name>
    <dbReference type="NCBI Taxonomy" id="1619309"/>
    <lineage>
        <taxon>Bacteria</taxon>
        <taxon>Bacillati</taxon>
        <taxon>Bacillota</taxon>
        <taxon>Bacilli</taxon>
        <taxon>Bacillales</taxon>
        <taxon>Paenibacillaceae</taxon>
        <taxon>Paenibacillus</taxon>
    </lineage>
</organism>